<evidence type="ECO:0000256" key="4">
    <source>
        <dbReference type="ARBA" id="ARBA00022448"/>
    </source>
</evidence>
<dbReference type="NCBIfam" id="TIGR00351">
    <property type="entry name" value="narI"/>
    <property type="match status" value="1"/>
</dbReference>
<evidence type="ECO:0000313" key="24">
    <source>
        <dbReference type="EMBL" id="QGU01358.1"/>
    </source>
</evidence>
<dbReference type="InterPro" id="IPR051936">
    <property type="entry name" value="Heme-iron_electron_transfer"/>
</dbReference>
<dbReference type="PANTHER" id="PTHR30598:SF3">
    <property type="entry name" value="RESPIRATORY NITRATE REDUCTASE 1 GAMMA CHAIN"/>
    <property type="match status" value="1"/>
</dbReference>
<evidence type="ECO:0000256" key="21">
    <source>
        <dbReference type="SAM" id="MobiDB-lite"/>
    </source>
</evidence>
<accession>A0A6B8W0X6</accession>
<keyword evidence="12 20" id="KW-0408">Iron</keyword>
<dbReference type="GO" id="GO:0019645">
    <property type="term" value="P:anaerobic electron transport chain"/>
    <property type="evidence" value="ECO:0007669"/>
    <property type="project" value="TreeGrafter"/>
</dbReference>
<dbReference type="GO" id="GO:0008940">
    <property type="term" value="F:nitrate reductase activity"/>
    <property type="evidence" value="ECO:0007669"/>
    <property type="project" value="InterPro"/>
</dbReference>
<evidence type="ECO:0000256" key="1">
    <source>
        <dbReference type="ARBA" id="ARBA00001942"/>
    </source>
</evidence>
<keyword evidence="7 22" id="KW-0812">Transmembrane</keyword>
<feature type="binding site" description="axial binding residue" evidence="20">
    <location>
        <position position="56"/>
    </location>
    <ligand>
        <name>heme b</name>
        <dbReference type="ChEBI" id="CHEBI:60344"/>
        <label>1</label>
    </ligand>
    <ligandPart>
        <name>Fe</name>
        <dbReference type="ChEBI" id="CHEBI:18248"/>
    </ligandPart>
</feature>
<evidence type="ECO:0000256" key="13">
    <source>
        <dbReference type="ARBA" id="ARBA00023063"/>
    </source>
</evidence>
<dbReference type="AlphaFoldDB" id="A0A6B8W0X6"/>
<proteinExistence type="inferred from homology"/>
<dbReference type="RefSeq" id="WP_156191768.1">
    <property type="nucleotide sequence ID" value="NZ_CP046452.1"/>
</dbReference>
<evidence type="ECO:0000256" key="3">
    <source>
        <dbReference type="ARBA" id="ARBA00004651"/>
    </source>
</evidence>
<comment type="cofactor">
    <cofactor evidence="2">
        <name>heme b</name>
        <dbReference type="ChEBI" id="CHEBI:60344"/>
    </cofactor>
</comment>
<evidence type="ECO:0000256" key="19">
    <source>
        <dbReference type="ARBA" id="ARBA00071287"/>
    </source>
</evidence>
<keyword evidence="14 22" id="KW-0472">Membrane</keyword>
<dbReference type="GO" id="GO:0009055">
    <property type="term" value="F:electron transfer activity"/>
    <property type="evidence" value="ECO:0007669"/>
    <property type="project" value="TreeGrafter"/>
</dbReference>
<feature type="transmembrane region" description="Helical" evidence="22">
    <location>
        <begin position="6"/>
        <end position="26"/>
    </location>
</feature>
<evidence type="ECO:0000256" key="7">
    <source>
        <dbReference type="ARBA" id="ARBA00022692"/>
    </source>
</evidence>
<keyword evidence="4" id="KW-0813">Transport</keyword>
<dbReference type="SUPFAM" id="SSF103501">
    <property type="entry name" value="Respiratory nitrate reductase 1 gamma chain"/>
    <property type="match status" value="1"/>
</dbReference>
<feature type="binding site" description="axial binding residue" evidence="20">
    <location>
        <position position="208"/>
    </location>
    <ligand>
        <name>heme b</name>
        <dbReference type="ChEBI" id="CHEBI:60344"/>
        <label>1</label>
    </ligand>
    <ligandPart>
        <name>Fe</name>
        <dbReference type="ChEBI" id="CHEBI:18248"/>
    </ligandPart>
</feature>
<keyword evidence="5" id="KW-1003">Cell membrane</keyword>
<gene>
    <name evidence="24" type="primary">narX1</name>
    <name evidence="24" type="ORF">CKALI_02340</name>
</gene>
<feature type="binding site" description="axial binding residue" evidence="20">
    <location>
        <position position="66"/>
    </location>
    <ligand>
        <name>heme b</name>
        <dbReference type="ChEBI" id="CHEBI:60344"/>
        <label>2</label>
    </ligand>
    <ligandPart>
        <name>Fe</name>
        <dbReference type="ChEBI" id="CHEBI:18248"/>
    </ligandPart>
</feature>
<dbReference type="InterPro" id="IPR003816">
    <property type="entry name" value="Nitrate_red_gam"/>
</dbReference>
<keyword evidence="6 20" id="KW-0349">Heme</keyword>
<evidence type="ECO:0000256" key="20">
    <source>
        <dbReference type="PIRSR" id="PIRSR603816-1"/>
    </source>
</evidence>
<comment type="subcellular location">
    <subcellularLocation>
        <location evidence="3">Cell membrane</location>
        <topology evidence="3">Multi-pass membrane protein</topology>
    </subcellularLocation>
</comment>
<protein>
    <recommendedName>
        <fullName evidence="19">Nitrate reductase-like protein NarX</fullName>
    </recommendedName>
</protein>
<dbReference type="EMBL" id="CP046452">
    <property type="protein sequence ID" value="QGU01358.1"/>
    <property type="molecule type" value="Genomic_DNA"/>
</dbReference>
<evidence type="ECO:0000256" key="9">
    <source>
        <dbReference type="ARBA" id="ARBA00022982"/>
    </source>
</evidence>
<keyword evidence="10 22" id="KW-1133">Transmembrane helix</keyword>
<keyword evidence="8" id="KW-0479">Metal-binding</keyword>
<comment type="similarity">
    <text evidence="16">In the central section; belongs to the NarJ/NarW family.</text>
</comment>
<dbReference type="KEGG" id="ckw:CKALI_02340"/>
<dbReference type="GO" id="GO:0042128">
    <property type="term" value="P:nitrate assimilation"/>
    <property type="evidence" value="ECO:0007669"/>
    <property type="project" value="UniProtKB-KW"/>
</dbReference>
<dbReference type="InterPro" id="IPR023234">
    <property type="entry name" value="NarG-like_domain"/>
</dbReference>
<keyword evidence="11" id="KW-0560">Oxidoreductase</keyword>
<feature type="transmembrane region" description="Helical" evidence="22">
    <location>
        <begin position="185"/>
        <end position="204"/>
    </location>
</feature>
<feature type="domain" description="NarG-like" evidence="23">
    <location>
        <begin position="6"/>
        <end position="227"/>
    </location>
</feature>
<dbReference type="PANTHER" id="PTHR30598">
    <property type="entry name" value="NITRATE REDUCTASE PRIVATE CHAPERONE, REDOX ENZYME MATURATION PROTEIN REMP FAMILY"/>
    <property type="match status" value="1"/>
</dbReference>
<name>A0A6B8W0X6_9CORY</name>
<dbReference type="GO" id="GO:0009325">
    <property type="term" value="C:nitrate reductase complex"/>
    <property type="evidence" value="ECO:0007669"/>
    <property type="project" value="InterPro"/>
</dbReference>
<evidence type="ECO:0000256" key="11">
    <source>
        <dbReference type="ARBA" id="ARBA00023002"/>
    </source>
</evidence>
<dbReference type="InterPro" id="IPR036197">
    <property type="entry name" value="NarG-like_sf"/>
</dbReference>
<evidence type="ECO:0000259" key="23">
    <source>
        <dbReference type="Pfam" id="PF02665"/>
    </source>
</evidence>
<reference evidence="25" key="1">
    <citation type="submission" date="2019-11" db="EMBL/GenBank/DDBJ databases">
        <title>Complete genome sequence of Corynebacterium kalinowskii 1959, a novel Corynebacterium species isolated from soil of a small paddock in Vilsendorf, Germany.</title>
        <authorList>
            <person name="Schaffert L."/>
            <person name="Ruwe M."/>
            <person name="Milse J."/>
            <person name="Hanuschka K."/>
            <person name="Ortseifen V."/>
            <person name="Droste J."/>
            <person name="Brandt D."/>
            <person name="Schlueter L."/>
            <person name="Kutter Y."/>
            <person name="Vinke S."/>
            <person name="Viehoefer P."/>
            <person name="Jacob L."/>
            <person name="Luebke N.-C."/>
            <person name="Schulte-Berndt E."/>
            <person name="Hain C."/>
            <person name="Linder M."/>
            <person name="Schmidt P."/>
            <person name="Wollenschlaeger L."/>
            <person name="Luttermann T."/>
            <person name="Thieme E."/>
            <person name="Hassa J."/>
            <person name="Haak M."/>
            <person name="Wittchen M."/>
            <person name="Mentz A."/>
            <person name="Persicke M."/>
            <person name="Busche T."/>
            <person name="Ruckert C."/>
        </authorList>
    </citation>
    <scope>NUCLEOTIDE SEQUENCE [LARGE SCALE GENOMIC DNA]</scope>
    <source>
        <strain evidence="25">1959</strain>
    </source>
</reference>
<dbReference type="FunFam" id="1.20.950.20:FF:000001">
    <property type="entry name" value="Respiratory nitrate reductase subunit gamma"/>
    <property type="match status" value="1"/>
</dbReference>
<evidence type="ECO:0000256" key="6">
    <source>
        <dbReference type="ARBA" id="ARBA00022617"/>
    </source>
</evidence>
<feature type="compositionally biased region" description="Polar residues" evidence="21">
    <location>
        <begin position="231"/>
        <end position="250"/>
    </location>
</feature>
<evidence type="ECO:0000256" key="5">
    <source>
        <dbReference type="ARBA" id="ARBA00022475"/>
    </source>
</evidence>
<evidence type="ECO:0000256" key="8">
    <source>
        <dbReference type="ARBA" id="ARBA00022723"/>
    </source>
</evidence>
<feature type="transmembrane region" description="Helical" evidence="22">
    <location>
        <begin position="47"/>
        <end position="72"/>
    </location>
</feature>
<evidence type="ECO:0000256" key="12">
    <source>
        <dbReference type="ARBA" id="ARBA00023004"/>
    </source>
</evidence>
<keyword evidence="25" id="KW-1185">Reference proteome</keyword>
<evidence type="ECO:0000256" key="17">
    <source>
        <dbReference type="ARBA" id="ARBA00061196"/>
    </source>
</evidence>
<comment type="similarity">
    <text evidence="17">In the C-terminal section; belongs to the nitrate reductase gamma subunit family.</text>
</comment>
<evidence type="ECO:0000256" key="16">
    <source>
        <dbReference type="ARBA" id="ARBA00061095"/>
    </source>
</evidence>
<keyword evidence="9" id="KW-0249">Electron transport</keyword>
<evidence type="ECO:0000256" key="18">
    <source>
        <dbReference type="ARBA" id="ARBA00061480"/>
    </source>
</evidence>
<sequence length="258" mass="29020">MSAFETFLWVVFPWISVAVLVVGSIWRFRNDQYSWTSRSSQFLGNKLIRYASPLFHYGILFVAVGHFIGLIIPKAWTRAVGLSDHLYHWVATIPGTIAAIATILGLIGLLWRRRTDKSVFRATTISDKIMYVMLAVPIVLGTIATVQHQVLGGSHGYDYRETISPWLRGVFSFNADPALMTDVPMAFKLHIVAGFLLFMVWPFTRLVHAMTPPLQYTTRPYVVYRSRTPRTSTLPSNKGWTPVSTNTRSDGQIPGEGA</sequence>
<comment type="function">
    <text evidence="15">Does not seem to have nitrate reductase activity.</text>
</comment>
<comment type="similarity">
    <text evidence="18">In the N-terminal section; belongs to the nitrate reductase alpha subunit family.</text>
</comment>
<dbReference type="Pfam" id="PF02665">
    <property type="entry name" value="Nitrate_red_gam"/>
    <property type="match status" value="1"/>
</dbReference>
<dbReference type="GO" id="GO:0020037">
    <property type="term" value="F:heme binding"/>
    <property type="evidence" value="ECO:0007669"/>
    <property type="project" value="TreeGrafter"/>
</dbReference>
<feature type="region of interest" description="Disordered" evidence="21">
    <location>
        <begin position="231"/>
        <end position="258"/>
    </location>
</feature>
<dbReference type="Proteomes" id="UP000427071">
    <property type="component" value="Chromosome"/>
</dbReference>
<evidence type="ECO:0000256" key="10">
    <source>
        <dbReference type="ARBA" id="ARBA00022989"/>
    </source>
</evidence>
<feature type="binding site" description="axial binding residue" evidence="20">
    <location>
        <position position="190"/>
    </location>
    <ligand>
        <name>heme b</name>
        <dbReference type="ChEBI" id="CHEBI:60344"/>
        <label>1</label>
    </ligand>
    <ligandPart>
        <name>Fe</name>
        <dbReference type="ChEBI" id="CHEBI:18248"/>
    </ligandPart>
</feature>
<evidence type="ECO:0000313" key="25">
    <source>
        <dbReference type="Proteomes" id="UP000427071"/>
    </source>
</evidence>
<evidence type="ECO:0000256" key="2">
    <source>
        <dbReference type="ARBA" id="ARBA00001970"/>
    </source>
</evidence>
<evidence type="ECO:0000256" key="15">
    <source>
        <dbReference type="ARBA" id="ARBA00056200"/>
    </source>
</evidence>
<dbReference type="GO" id="GO:0005886">
    <property type="term" value="C:plasma membrane"/>
    <property type="evidence" value="ECO:0007669"/>
    <property type="project" value="UniProtKB-SubCell"/>
</dbReference>
<keyword evidence="13" id="KW-0534">Nitrate assimilation</keyword>
<evidence type="ECO:0000256" key="22">
    <source>
        <dbReference type="SAM" id="Phobius"/>
    </source>
</evidence>
<dbReference type="Gene3D" id="1.20.950.20">
    <property type="entry name" value="Transmembrane di-heme cytochromes, Chain C"/>
    <property type="match status" value="1"/>
</dbReference>
<dbReference type="GO" id="GO:0046872">
    <property type="term" value="F:metal ion binding"/>
    <property type="evidence" value="ECO:0007669"/>
    <property type="project" value="UniProtKB-KW"/>
</dbReference>
<feature type="transmembrane region" description="Helical" evidence="22">
    <location>
        <begin position="87"/>
        <end position="111"/>
    </location>
</feature>
<organism evidence="24 25">
    <name type="scientific">Corynebacterium kalinowskii</name>
    <dbReference type="NCBI Taxonomy" id="2675216"/>
    <lineage>
        <taxon>Bacteria</taxon>
        <taxon>Bacillati</taxon>
        <taxon>Actinomycetota</taxon>
        <taxon>Actinomycetes</taxon>
        <taxon>Mycobacteriales</taxon>
        <taxon>Corynebacteriaceae</taxon>
        <taxon>Corynebacterium</taxon>
    </lineage>
</organism>
<evidence type="ECO:0000256" key="14">
    <source>
        <dbReference type="ARBA" id="ARBA00023136"/>
    </source>
</evidence>
<comment type="cofactor">
    <cofactor evidence="1">
        <name>Mo-bis(molybdopterin guanine dinucleotide)</name>
        <dbReference type="ChEBI" id="CHEBI:60539"/>
    </cofactor>
</comment>
<feature type="transmembrane region" description="Helical" evidence="22">
    <location>
        <begin position="131"/>
        <end position="150"/>
    </location>
</feature>